<keyword evidence="5" id="KW-1185">Reference proteome</keyword>
<dbReference type="Proteomes" id="UP000785625">
    <property type="component" value="Unassembled WGS sequence"/>
</dbReference>
<dbReference type="InterPro" id="IPR022263">
    <property type="entry name" value="KxYKxGKxW"/>
</dbReference>
<evidence type="ECO:0000256" key="2">
    <source>
        <dbReference type="SAM" id="SignalP"/>
    </source>
</evidence>
<dbReference type="EMBL" id="JACJKU010000040">
    <property type="protein sequence ID" value="MBM6940822.1"/>
    <property type="molecule type" value="Genomic_DNA"/>
</dbReference>
<dbReference type="Pfam" id="PF13529">
    <property type="entry name" value="Peptidase_C39_2"/>
    <property type="match status" value="1"/>
</dbReference>
<reference evidence="4 5" key="1">
    <citation type="journal article" date="2021" name="Sci. Rep.">
        <title>The distribution of antibiotic resistance genes in chicken gut microbiota commensals.</title>
        <authorList>
            <person name="Juricova H."/>
            <person name="Matiasovicova J."/>
            <person name="Kubasova T."/>
            <person name="Cejkova D."/>
            <person name="Rychlik I."/>
        </authorList>
    </citation>
    <scope>NUCLEOTIDE SEQUENCE [LARGE SCALE GENOMIC DNA]</scope>
    <source>
        <strain evidence="4 5">An574</strain>
    </source>
</reference>
<evidence type="ECO:0000259" key="3">
    <source>
        <dbReference type="Pfam" id="PF13529"/>
    </source>
</evidence>
<feature type="chain" id="PRO_5046936213" evidence="2">
    <location>
        <begin position="36"/>
        <end position="863"/>
    </location>
</feature>
<evidence type="ECO:0000256" key="1">
    <source>
        <dbReference type="ARBA" id="ARBA00022729"/>
    </source>
</evidence>
<protein>
    <submittedName>
        <fullName evidence="4">C39 family peptidase</fullName>
    </submittedName>
</protein>
<dbReference type="PANTHER" id="PTHR37806">
    <property type="entry name" value="LMO0724 PROTEIN"/>
    <property type="match status" value="1"/>
</dbReference>
<accession>A0ABS2GX15</accession>
<evidence type="ECO:0000313" key="5">
    <source>
        <dbReference type="Proteomes" id="UP000785625"/>
    </source>
</evidence>
<dbReference type="RefSeq" id="WP_204785121.1">
    <property type="nucleotide sequence ID" value="NZ_JACJKU010000040.1"/>
</dbReference>
<dbReference type="Gene3D" id="3.90.70.10">
    <property type="entry name" value="Cysteine proteinases"/>
    <property type="match status" value="1"/>
</dbReference>
<dbReference type="InterPro" id="IPR039564">
    <property type="entry name" value="Peptidase_C39-like"/>
</dbReference>
<evidence type="ECO:0000313" key="4">
    <source>
        <dbReference type="EMBL" id="MBM6940822.1"/>
    </source>
</evidence>
<feature type="signal peptide" evidence="2">
    <location>
        <begin position="1"/>
        <end position="35"/>
    </location>
</feature>
<comment type="caution">
    <text evidence="4">The sequence shown here is derived from an EMBL/GenBank/DDBJ whole genome shotgun (WGS) entry which is preliminary data.</text>
</comment>
<keyword evidence="1 2" id="KW-0732">Signal</keyword>
<gene>
    <name evidence="4" type="ORF">H5975_04880</name>
</gene>
<name>A0ABS2GX15_9LACO</name>
<feature type="domain" description="Peptidase C39-like" evidence="3">
    <location>
        <begin position="708"/>
        <end position="834"/>
    </location>
</feature>
<dbReference type="Pfam" id="PF19258">
    <property type="entry name" value="KxYKxGKxW_sig"/>
    <property type="match status" value="1"/>
</dbReference>
<organism evidence="4 5">
    <name type="scientific">Limosilactobacillus coleohominis</name>
    <dbReference type="NCBI Taxonomy" id="181675"/>
    <lineage>
        <taxon>Bacteria</taxon>
        <taxon>Bacillati</taxon>
        <taxon>Bacillota</taxon>
        <taxon>Bacilli</taxon>
        <taxon>Lactobacillales</taxon>
        <taxon>Lactobacillaceae</taxon>
        <taxon>Limosilactobacillus</taxon>
    </lineage>
</organism>
<dbReference type="NCBIfam" id="TIGR03715">
    <property type="entry name" value="KxYKxGKxW"/>
    <property type="match status" value="1"/>
</dbReference>
<sequence>MESKRRFKLYKSGKIWCCMAIAFMATTMGRVTAHADTMDDSQVNQTVITKLDSNEQNVIDDAKISPQQVSASVTTSSSNQVPNDTTTYNNNPAANYGNLDSHEMQVDQQTGQLTMHATGWQASGQSNDQSYRYAILYDNTANRELDRERVTPVERTDVQKAYPHVDNSLWSGFDVTFKLPSNIAGHSLSVVARYSTDAINGEGQHTDYWFSPVVLNKENRASLDGLETDAQGNIHVSGWHASNQALGKKYHYVIAYDQTTNCEIARQLVNYVNRPDVAQAYPVILNADWSGFNATFKLTSQYANDNIQFISRWTDDPAGNGNTVDYWFAPVHKQNRGNLDSWDLSSGHLQVSGWHANDASIYEPYHFLIVYDNTSGQQVASQLIENQSSADVAKVYGSDTRTAGDSRFNVDMGSLNLVAGHSYSLVSRYSNSASGNGGNGNYTDYWYPNETFDQTAYSIDNLSAKDGQINISGWFASDGAVGKNHPYIIFLINGREVARQAVTLSDRPDVAKAYPNLYNSLHSGYSVSFALPTNISGNLQFVLRFSDQVGGEGKHVDIWTKTYATNAGNFDTIAINSNSLTVTGWHATMNSTIKTYRYIIIVDADNGSEYGRWQVNGMSRPDVENAYPWIAGSDDAGFTLTVNNANFNHHNIKVIHRYTNDPAGNGDYVDYESGVLHIHSWYKEGNAVYHLNDSQQIDYVLNDALNICQRPDLPTGCEMTAVTMMLQYAGVNVSKEQVANVTPRSSNPYYGFVGNPYSNYGSGLWVAPSGIASVVQRYLGTVWNMTGCSLAQIKNQLINRHLVVVWQAYMHGFGTHAITLTGFDGSGFYYNDPWTGQKNVHITFGTFDWNWRDDPASRGALSY</sequence>
<dbReference type="PANTHER" id="PTHR37806:SF1">
    <property type="entry name" value="PEPTIDASE C39-LIKE DOMAIN-CONTAINING PROTEIN"/>
    <property type="match status" value="1"/>
</dbReference>
<proteinExistence type="predicted"/>